<dbReference type="AlphaFoldDB" id="A0A2G5CLL4"/>
<sequence>MKEREEDELAMFLEIREDDNNNNKNDDFLLLLSSDELDASLGSKHGSSPILKKIMSSPKTHRTVGDKNDYNWLLTPPGAPFISPLDMEPKKASETQDGTPITCPADLNSRFGDYQGEPTPKVDCSSKQTPSPGSNSSSSESCRPSSSGSQVSATSKPETPTEHHNVPISAKPSRLLKPSLRATLPSTKSMVPSTRSSARTSTPTARPTVPACKSKTRSGTPTRGPSTPLAVSSVSVPPGRSSSVGKLGPKTTSIVATSRANPIVRSRQQNPSGKPGFSTNAPQNSRGLTTKRSVSNSRCGHGTIDSKERLRQCSPSRGSDPNGSASRSGSSFPAVSRAYSNDGDNVSPLLYGTKMVERVVNMRKLAPPKQELTNNSAGKSSSHSSSGFGRTLSKSSLDMALRHMDIGRSKPCNLRPLVTRVPASTMYSSGLPRSRAANVSDSPLATSSIASSDLSENNTAIDLDSSETDIDLDSEKRRQGSPSSQQGK</sequence>
<evidence type="ECO:0000313" key="3">
    <source>
        <dbReference type="Proteomes" id="UP000230069"/>
    </source>
</evidence>
<accession>A0A2G5CLL4</accession>
<feature type="region of interest" description="Disordered" evidence="1">
    <location>
        <begin position="81"/>
        <end position="347"/>
    </location>
</feature>
<dbReference type="InParanoid" id="A0A2G5CLL4"/>
<dbReference type="STRING" id="218851.A0A2G5CLL4"/>
<feature type="region of interest" description="Disordered" evidence="1">
    <location>
        <begin position="427"/>
        <end position="488"/>
    </location>
</feature>
<gene>
    <name evidence="2" type="ORF">AQUCO_04500047v1</name>
</gene>
<feature type="compositionally biased region" description="Polar residues" evidence="1">
    <location>
        <begin position="437"/>
        <end position="460"/>
    </location>
</feature>
<dbReference type="PANTHER" id="PTHR31949">
    <property type="entry name" value="GASTRIC MUCIN-LIKE PROTEIN"/>
    <property type="match status" value="1"/>
</dbReference>
<dbReference type="OrthoDB" id="1927088at2759"/>
<organism evidence="2 3">
    <name type="scientific">Aquilegia coerulea</name>
    <name type="common">Rocky mountain columbine</name>
    <dbReference type="NCBI Taxonomy" id="218851"/>
    <lineage>
        <taxon>Eukaryota</taxon>
        <taxon>Viridiplantae</taxon>
        <taxon>Streptophyta</taxon>
        <taxon>Embryophyta</taxon>
        <taxon>Tracheophyta</taxon>
        <taxon>Spermatophyta</taxon>
        <taxon>Magnoliopsida</taxon>
        <taxon>Ranunculales</taxon>
        <taxon>Ranunculaceae</taxon>
        <taxon>Thalictroideae</taxon>
        <taxon>Aquilegia</taxon>
    </lineage>
</organism>
<proteinExistence type="predicted"/>
<dbReference type="EMBL" id="KZ305062">
    <property type="protein sequence ID" value="PIA32176.1"/>
    <property type="molecule type" value="Genomic_DNA"/>
</dbReference>
<keyword evidence="3" id="KW-1185">Reference proteome</keyword>
<feature type="compositionally biased region" description="Low complexity" evidence="1">
    <location>
        <begin position="376"/>
        <end position="391"/>
    </location>
</feature>
<feature type="compositionally biased region" description="Low complexity" evidence="1">
    <location>
        <begin position="231"/>
        <end position="245"/>
    </location>
</feature>
<feature type="compositionally biased region" description="Low complexity" evidence="1">
    <location>
        <begin position="191"/>
        <end position="211"/>
    </location>
</feature>
<feature type="compositionally biased region" description="Polar residues" evidence="1">
    <location>
        <begin position="250"/>
        <end position="298"/>
    </location>
</feature>
<feature type="compositionally biased region" description="Low complexity" evidence="1">
    <location>
        <begin position="125"/>
        <end position="149"/>
    </location>
</feature>
<reference evidence="2 3" key="1">
    <citation type="submission" date="2017-09" db="EMBL/GenBank/DDBJ databases">
        <title>WGS assembly of Aquilegia coerulea Goldsmith.</title>
        <authorList>
            <person name="Hodges S."/>
            <person name="Kramer E."/>
            <person name="Nordborg M."/>
            <person name="Tomkins J."/>
            <person name="Borevitz J."/>
            <person name="Derieg N."/>
            <person name="Yan J."/>
            <person name="Mihaltcheva S."/>
            <person name="Hayes R.D."/>
            <person name="Rokhsar D."/>
        </authorList>
    </citation>
    <scope>NUCLEOTIDE SEQUENCE [LARGE SCALE GENOMIC DNA]</scope>
    <source>
        <strain evidence="3">cv. Goldsmith</strain>
    </source>
</reference>
<dbReference type="PANTHER" id="PTHR31949:SF20">
    <property type="entry name" value="OS01G0141900 PROTEIN"/>
    <property type="match status" value="1"/>
</dbReference>
<evidence type="ECO:0000256" key="1">
    <source>
        <dbReference type="SAM" id="MobiDB-lite"/>
    </source>
</evidence>
<dbReference type="Proteomes" id="UP000230069">
    <property type="component" value="Unassembled WGS sequence"/>
</dbReference>
<dbReference type="GO" id="GO:0043622">
    <property type="term" value="P:cortical microtubule organization"/>
    <property type="evidence" value="ECO:0007669"/>
    <property type="project" value="TreeGrafter"/>
</dbReference>
<evidence type="ECO:0000313" key="2">
    <source>
        <dbReference type="EMBL" id="PIA32176.1"/>
    </source>
</evidence>
<feature type="region of interest" description="Disordered" evidence="1">
    <location>
        <begin position="366"/>
        <end position="391"/>
    </location>
</feature>
<dbReference type="GO" id="GO:0055028">
    <property type="term" value="C:cortical microtubule"/>
    <property type="evidence" value="ECO:0007669"/>
    <property type="project" value="TreeGrafter"/>
</dbReference>
<name>A0A2G5CLL4_AQUCA</name>
<protein>
    <submittedName>
        <fullName evidence="2">Uncharacterized protein</fullName>
    </submittedName>
</protein>
<feature type="compositionally biased region" description="Polar residues" evidence="1">
    <location>
        <begin position="313"/>
        <end position="344"/>
    </location>
</feature>